<dbReference type="AlphaFoldDB" id="A0A919UJ89"/>
<proteinExistence type="predicted"/>
<evidence type="ECO:0000256" key="1">
    <source>
        <dbReference type="ARBA" id="ARBA00022553"/>
    </source>
</evidence>
<dbReference type="Pfam" id="PF00498">
    <property type="entry name" value="FHA"/>
    <property type="match status" value="1"/>
</dbReference>
<dbReference type="Proteomes" id="UP000652354">
    <property type="component" value="Unassembled WGS sequence"/>
</dbReference>
<reference evidence="4" key="1">
    <citation type="submission" date="2021-01" db="EMBL/GenBank/DDBJ databases">
        <title>Whole genome shotgun sequence of Demequina activiva NBRC 110675.</title>
        <authorList>
            <person name="Komaki H."/>
            <person name="Tamura T."/>
        </authorList>
    </citation>
    <scope>NUCLEOTIDE SEQUENCE</scope>
    <source>
        <strain evidence="4">NBRC 110675</strain>
    </source>
</reference>
<dbReference type="SUPFAM" id="SSF49879">
    <property type="entry name" value="SMAD/FHA domain"/>
    <property type="match status" value="1"/>
</dbReference>
<feature type="domain" description="FHA" evidence="3">
    <location>
        <begin position="101"/>
        <end position="150"/>
    </location>
</feature>
<feature type="compositionally biased region" description="Basic and acidic residues" evidence="2">
    <location>
        <begin position="43"/>
        <end position="56"/>
    </location>
</feature>
<comment type="caution">
    <text evidence="4">The sequence shown here is derived from an EMBL/GenBank/DDBJ whole genome shotgun (WGS) entry which is preliminary data.</text>
</comment>
<evidence type="ECO:0000256" key="2">
    <source>
        <dbReference type="SAM" id="MobiDB-lite"/>
    </source>
</evidence>
<keyword evidence="1" id="KW-0597">Phosphoprotein</keyword>
<gene>
    <name evidence="4" type="ORF">Dac01nite_08830</name>
</gene>
<dbReference type="CDD" id="cd00060">
    <property type="entry name" value="FHA"/>
    <property type="match status" value="1"/>
</dbReference>
<name>A0A919UJ89_9MICO</name>
<dbReference type="InterPro" id="IPR008984">
    <property type="entry name" value="SMAD_FHA_dom_sf"/>
</dbReference>
<dbReference type="PANTHER" id="PTHR23308">
    <property type="entry name" value="NUCLEAR INHIBITOR OF PROTEIN PHOSPHATASE-1"/>
    <property type="match status" value="1"/>
</dbReference>
<evidence type="ECO:0000313" key="5">
    <source>
        <dbReference type="Proteomes" id="UP000652354"/>
    </source>
</evidence>
<accession>A0A919UJ89</accession>
<protein>
    <submittedName>
        <fullName evidence="4">Phosphopeptide-binding protein</fullName>
    </submittedName>
</protein>
<dbReference type="Gene3D" id="2.60.200.20">
    <property type="match status" value="1"/>
</dbReference>
<organism evidence="4 5">
    <name type="scientific">Demequina activiva</name>
    <dbReference type="NCBI Taxonomy" id="1582364"/>
    <lineage>
        <taxon>Bacteria</taxon>
        <taxon>Bacillati</taxon>
        <taxon>Actinomycetota</taxon>
        <taxon>Actinomycetes</taxon>
        <taxon>Micrococcales</taxon>
        <taxon>Demequinaceae</taxon>
        <taxon>Demequina</taxon>
    </lineage>
</organism>
<feature type="region of interest" description="Disordered" evidence="2">
    <location>
        <begin position="43"/>
        <end position="68"/>
    </location>
</feature>
<keyword evidence="5" id="KW-1185">Reference proteome</keyword>
<evidence type="ECO:0000259" key="3">
    <source>
        <dbReference type="PROSITE" id="PS50006"/>
    </source>
</evidence>
<dbReference type="RefSeq" id="WP_203653629.1">
    <property type="nucleotide sequence ID" value="NZ_BONR01000001.1"/>
</dbReference>
<dbReference type="PROSITE" id="PS50006">
    <property type="entry name" value="FHA_DOMAIN"/>
    <property type="match status" value="1"/>
</dbReference>
<evidence type="ECO:0000313" key="4">
    <source>
        <dbReference type="EMBL" id="GIG54131.1"/>
    </source>
</evidence>
<dbReference type="InterPro" id="IPR050923">
    <property type="entry name" value="Cell_Proc_Reg/RNA_Proc"/>
</dbReference>
<dbReference type="SMART" id="SM00240">
    <property type="entry name" value="FHA"/>
    <property type="match status" value="1"/>
</dbReference>
<sequence length="173" mass="18570">MSEISITLLRFGFLILLWALVLAAIGVLRADLYGTRVTSRGRGREARRKADARTDKVAAPSRSATGIRTGSISTRDETAAHLAVTAGALKGTTIPLGSAPILVGRSPTCTLVIDDDYCSAKHCRIFPEDGGWKVEDLGSTNGTFLDNQRVDDPMPFKRGDKLRLGATTVELRG</sequence>
<dbReference type="InterPro" id="IPR000253">
    <property type="entry name" value="FHA_dom"/>
</dbReference>
<dbReference type="EMBL" id="BONR01000001">
    <property type="protein sequence ID" value="GIG54131.1"/>
    <property type="molecule type" value="Genomic_DNA"/>
</dbReference>